<organism evidence="9 10">
    <name type="scientific">Triplophysa rosa</name>
    <name type="common">Cave loach</name>
    <dbReference type="NCBI Taxonomy" id="992332"/>
    <lineage>
        <taxon>Eukaryota</taxon>
        <taxon>Metazoa</taxon>
        <taxon>Chordata</taxon>
        <taxon>Craniata</taxon>
        <taxon>Vertebrata</taxon>
        <taxon>Euteleostomi</taxon>
        <taxon>Actinopterygii</taxon>
        <taxon>Neopterygii</taxon>
        <taxon>Teleostei</taxon>
        <taxon>Ostariophysi</taxon>
        <taxon>Cypriniformes</taxon>
        <taxon>Nemacheilidae</taxon>
        <taxon>Triplophysa</taxon>
    </lineage>
</organism>
<dbReference type="Pfam" id="PF14937">
    <property type="entry name" value="DUF4500"/>
    <property type="match status" value="1"/>
</dbReference>
<dbReference type="InterPro" id="IPR026686">
    <property type="entry name" value="UPF0708"/>
</dbReference>
<evidence type="ECO:0000256" key="2">
    <source>
        <dbReference type="ARBA" id="ARBA00009328"/>
    </source>
</evidence>
<evidence type="ECO:0000256" key="8">
    <source>
        <dbReference type="SAM" id="Phobius"/>
    </source>
</evidence>
<feature type="transmembrane region" description="Helical" evidence="8">
    <location>
        <begin position="54"/>
        <end position="72"/>
    </location>
</feature>
<comment type="subcellular location">
    <subcellularLocation>
        <location evidence="1">Membrane</location>
        <topology evidence="1">Single-pass membrane protein</topology>
    </subcellularLocation>
</comment>
<keyword evidence="10" id="KW-1185">Reference proteome</keyword>
<dbReference type="PANTHER" id="PTHR14274">
    <property type="entry name" value="SMALL INTEGRAL MEMBRANE PROTEIN 8"/>
    <property type="match status" value="1"/>
</dbReference>
<dbReference type="EMBL" id="JAFHDT010000015">
    <property type="protein sequence ID" value="KAI7800060.1"/>
    <property type="molecule type" value="Genomic_DNA"/>
</dbReference>
<evidence type="ECO:0000256" key="1">
    <source>
        <dbReference type="ARBA" id="ARBA00004167"/>
    </source>
</evidence>
<proteinExistence type="inferred from homology"/>
<evidence type="ECO:0000313" key="10">
    <source>
        <dbReference type="Proteomes" id="UP001059041"/>
    </source>
</evidence>
<sequence length="102" mass="11363">MCRAADDSGTGGAQKPGVSEREAGYKSPGLRGVKTTSLFRAVNPELFIRPNKPVMFFGLVTISLCVGYLGYLHAIRDRDQQLYEAIDSDGQTYMRKKTSRWD</sequence>
<comment type="caution">
    <text evidence="9">The sequence shown here is derived from an EMBL/GenBank/DDBJ whole genome shotgun (WGS) entry which is preliminary data.</text>
</comment>
<dbReference type="OrthoDB" id="1880105at2759"/>
<feature type="region of interest" description="Disordered" evidence="7">
    <location>
        <begin position="1"/>
        <end position="30"/>
    </location>
</feature>
<keyword evidence="5 8" id="KW-1133">Transmembrane helix</keyword>
<evidence type="ECO:0000256" key="6">
    <source>
        <dbReference type="ARBA" id="ARBA00023136"/>
    </source>
</evidence>
<name>A0A9W7TMT8_TRIRA</name>
<dbReference type="Proteomes" id="UP001059041">
    <property type="component" value="Linkage Group LG15"/>
</dbReference>
<comment type="similarity">
    <text evidence="2">Belongs to the SMIM8 family.</text>
</comment>
<protein>
    <recommendedName>
        <fullName evidence="3">Small integral membrane protein 8</fullName>
    </recommendedName>
</protein>
<keyword evidence="4 8" id="KW-0812">Transmembrane</keyword>
<dbReference type="GO" id="GO:0016020">
    <property type="term" value="C:membrane"/>
    <property type="evidence" value="ECO:0007669"/>
    <property type="project" value="UniProtKB-SubCell"/>
</dbReference>
<evidence type="ECO:0000313" key="9">
    <source>
        <dbReference type="EMBL" id="KAI7800060.1"/>
    </source>
</evidence>
<reference evidence="9" key="1">
    <citation type="submission" date="2021-02" db="EMBL/GenBank/DDBJ databases">
        <title>Comparative genomics reveals that relaxation of natural selection precedes convergent phenotypic evolution of cavefish.</title>
        <authorList>
            <person name="Peng Z."/>
        </authorList>
    </citation>
    <scope>NUCLEOTIDE SEQUENCE</scope>
    <source>
        <tissue evidence="9">Muscle</tissue>
    </source>
</reference>
<evidence type="ECO:0000256" key="5">
    <source>
        <dbReference type="ARBA" id="ARBA00022989"/>
    </source>
</evidence>
<evidence type="ECO:0000256" key="4">
    <source>
        <dbReference type="ARBA" id="ARBA00022692"/>
    </source>
</evidence>
<evidence type="ECO:0000256" key="3">
    <source>
        <dbReference type="ARBA" id="ARBA00014451"/>
    </source>
</evidence>
<accession>A0A9W7TMT8</accession>
<gene>
    <name evidence="9" type="ORF">IRJ41_023719</name>
</gene>
<evidence type="ECO:0000256" key="7">
    <source>
        <dbReference type="SAM" id="MobiDB-lite"/>
    </source>
</evidence>
<keyword evidence="6 8" id="KW-0472">Membrane</keyword>
<dbReference type="AlphaFoldDB" id="A0A9W7TMT8"/>
<dbReference type="PANTHER" id="PTHR14274:SF1">
    <property type="entry name" value="SMALL INTEGRAL MEMBRANE PROTEIN 8"/>
    <property type="match status" value="1"/>
</dbReference>